<accession>A0A4Q9Q9M8</accession>
<name>A0A4Q9Q9M8_9APHY</name>
<reference evidence="1 2" key="1">
    <citation type="submission" date="2019-01" db="EMBL/GenBank/DDBJ databases">
        <title>Draft genome sequences of three monokaryotic isolates of the white-rot basidiomycete fungus Dichomitus squalens.</title>
        <authorList>
            <consortium name="DOE Joint Genome Institute"/>
            <person name="Lopez S.C."/>
            <person name="Andreopoulos B."/>
            <person name="Pangilinan J."/>
            <person name="Lipzen A."/>
            <person name="Riley R."/>
            <person name="Ahrendt S."/>
            <person name="Ng V."/>
            <person name="Barry K."/>
            <person name="Daum C."/>
            <person name="Grigoriev I.V."/>
            <person name="Hilden K.S."/>
            <person name="Makela M.R."/>
            <person name="de Vries R.P."/>
        </authorList>
    </citation>
    <scope>NUCLEOTIDE SEQUENCE [LARGE SCALE GENOMIC DNA]</scope>
    <source>
        <strain evidence="1 2">CBS 464.89</strain>
    </source>
</reference>
<dbReference type="EMBL" id="ML145086">
    <property type="protein sequence ID" value="TBU64323.1"/>
    <property type="molecule type" value="Genomic_DNA"/>
</dbReference>
<protein>
    <submittedName>
        <fullName evidence="1">Uncharacterized protein</fullName>
    </submittedName>
</protein>
<evidence type="ECO:0000313" key="2">
    <source>
        <dbReference type="Proteomes" id="UP000292082"/>
    </source>
</evidence>
<gene>
    <name evidence="1" type="ORF">BD310DRAFT_392835</name>
</gene>
<proteinExistence type="predicted"/>
<sequence>MSPLSGSRETPDRLLITLQCACLTLGARSHHEPTSKPTQYPTSDDRVRVASGMHGETLDIHCLHSVQAVCDAADAP</sequence>
<dbReference type="AlphaFoldDB" id="A0A4Q9Q9M8"/>
<organism evidence="1 2">
    <name type="scientific">Dichomitus squalens</name>
    <dbReference type="NCBI Taxonomy" id="114155"/>
    <lineage>
        <taxon>Eukaryota</taxon>
        <taxon>Fungi</taxon>
        <taxon>Dikarya</taxon>
        <taxon>Basidiomycota</taxon>
        <taxon>Agaricomycotina</taxon>
        <taxon>Agaricomycetes</taxon>
        <taxon>Polyporales</taxon>
        <taxon>Polyporaceae</taxon>
        <taxon>Dichomitus</taxon>
    </lineage>
</organism>
<dbReference type="Proteomes" id="UP000292082">
    <property type="component" value="Unassembled WGS sequence"/>
</dbReference>
<keyword evidence="2" id="KW-1185">Reference proteome</keyword>
<evidence type="ECO:0000313" key="1">
    <source>
        <dbReference type="EMBL" id="TBU64323.1"/>
    </source>
</evidence>